<sequence>MRPILFYPAIIGGVLSSVISGATTCNQYTVQEKDTCRSIAKASKVTYAQLLSWNPSLDVTCGNLSKQKDGKICISNPLGNFALPSSSKPVATLITTEAPVPSPTGQGTNAHCGEWYQVALGDDCSVIATNHSITRKDLLFLNPELFDNCTNLLADVYYCVQPVGYISTYPGYDGSSTRPPIKPVPATMLPNPDRPAKTNSSNVQIIPIANGTRLDCYKYIYFTNLTESAAADCWSLSRLFDQSPQDFILWNPSLADSEDAETFAMTTASPVANPYAYPCTVSANSSYCVMLASPTPEPEQDFVPPSPLAAETPANCTRYHQVQSYNTCENIMAEFYLDIEQFYAMNPTIGKDCTGLAMGTYYCISIWPNGRPSPVPEDEDDDDDGLTTSVVSSTNGASVTGTMASTPSPIQTGMVSNCNKFYNVQDGDGCWAISHNNNINLDDFYKWNPAVGKDCSTLQPKFYVCIGVQASKTSVSTHTTHTTKTSTSGGIATPTPTQTGMVKGCKAFYKVQKGDGCWAIANNHKIKLDDFYKWNPAVKTDCSGLQPNYNVCVGV</sequence>
<evidence type="ECO:0000259" key="7">
    <source>
        <dbReference type="PROSITE" id="PS51782"/>
    </source>
</evidence>
<feature type="chain" id="PRO_5004937015" description="LysM domain-containing protein" evidence="6">
    <location>
        <begin position="17"/>
        <end position="555"/>
    </location>
</feature>
<evidence type="ECO:0000256" key="3">
    <source>
        <dbReference type="ARBA" id="ARBA00023026"/>
    </source>
</evidence>
<proteinExistence type="inferred from homology"/>
<feature type="domain" description="LysM" evidence="7">
    <location>
        <begin position="318"/>
        <end position="364"/>
    </location>
</feature>
<dbReference type="OrthoDB" id="5985073at2759"/>
<dbReference type="SUPFAM" id="SSF54106">
    <property type="entry name" value="LysM domain"/>
    <property type="match status" value="3"/>
</dbReference>
<dbReference type="CDD" id="cd00118">
    <property type="entry name" value="LysM"/>
    <property type="match status" value="5"/>
</dbReference>
<accession>X0BLS3</accession>
<feature type="domain" description="LysM" evidence="7">
    <location>
        <begin position="114"/>
        <end position="160"/>
    </location>
</feature>
<gene>
    <name evidence="8" type="ORF">FOQG_15595</name>
</gene>
<dbReference type="HOGENOM" id="CLU_010591_8_1_1"/>
<evidence type="ECO:0000256" key="4">
    <source>
        <dbReference type="ARBA" id="ARBA00044955"/>
    </source>
</evidence>
<evidence type="ECO:0000313" key="8">
    <source>
        <dbReference type="EMBL" id="EXK79843.1"/>
    </source>
</evidence>
<feature type="compositionally biased region" description="Polar residues" evidence="5">
    <location>
        <begin position="386"/>
        <end position="406"/>
    </location>
</feature>
<keyword evidence="2 6" id="KW-0732">Signal</keyword>
<dbReference type="AlphaFoldDB" id="X0BLS3"/>
<keyword evidence="1" id="KW-0147">Chitin-binding</keyword>
<comment type="similarity">
    <text evidence="4">Belongs to the secreted LysM effector family.</text>
</comment>
<dbReference type="InterPro" id="IPR036779">
    <property type="entry name" value="LysM_dom_sf"/>
</dbReference>
<feature type="region of interest" description="Disordered" evidence="5">
    <location>
        <begin position="372"/>
        <end position="406"/>
    </location>
</feature>
<dbReference type="Gene3D" id="3.10.350.10">
    <property type="entry name" value="LysM domain"/>
    <property type="match status" value="5"/>
</dbReference>
<dbReference type="InterPro" id="IPR052210">
    <property type="entry name" value="LysM1-like"/>
</dbReference>
<dbReference type="Pfam" id="PF01476">
    <property type="entry name" value="LysM"/>
    <property type="match status" value="3"/>
</dbReference>
<evidence type="ECO:0000256" key="2">
    <source>
        <dbReference type="ARBA" id="ARBA00022729"/>
    </source>
</evidence>
<keyword evidence="9" id="KW-1185">Reference proteome</keyword>
<dbReference type="Proteomes" id="UP000030663">
    <property type="component" value="Unassembled WGS sequence"/>
</dbReference>
<feature type="domain" description="LysM" evidence="7">
    <location>
        <begin position="420"/>
        <end position="466"/>
    </location>
</feature>
<dbReference type="PROSITE" id="PS51782">
    <property type="entry name" value="LYSM"/>
    <property type="match status" value="5"/>
</dbReference>
<evidence type="ECO:0000256" key="1">
    <source>
        <dbReference type="ARBA" id="ARBA00022669"/>
    </source>
</evidence>
<protein>
    <recommendedName>
        <fullName evidence="7">LysM domain-containing protein</fullName>
    </recommendedName>
</protein>
<dbReference type="PANTHER" id="PTHR34997">
    <property type="entry name" value="AM15"/>
    <property type="match status" value="1"/>
</dbReference>
<dbReference type="SMART" id="SM00257">
    <property type="entry name" value="LysM"/>
    <property type="match status" value="5"/>
</dbReference>
<evidence type="ECO:0000313" key="9">
    <source>
        <dbReference type="Proteomes" id="UP000030663"/>
    </source>
</evidence>
<feature type="domain" description="LysM" evidence="7">
    <location>
        <begin position="26"/>
        <end position="72"/>
    </location>
</feature>
<name>X0BLS3_FUSOX</name>
<reference evidence="8 9" key="1">
    <citation type="submission" date="2011-11" db="EMBL/GenBank/DDBJ databases">
        <title>The Genome Sequence of Fusarium oxysporum PHW815.</title>
        <authorList>
            <consortium name="The Broad Institute Genome Sequencing Platform"/>
            <person name="Ma L.-J."/>
            <person name="Gale L.R."/>
            <person name="Schwartz D.C."/>
            <person name="Zhou S."/>
            <person name="Corby-Kistler H."/>
            <person name="Young S.K."/>
            <person name="Zeng Q."/>
            <person name="Gargeya S."/>
            <person name="Fitzgerald M."/>
            <person name="Haas B."/>
            <person name="Abouelleil A."/>
            <person name="Alvarado L."/>
            <person name="Arachchi H.M."/>
            <person name="Berlin A."/>
            <person name="Brown A."/>
            <person name="Chapman S.B."/>
            <person name="Chen Z."/>
            <person name="Dunbar C."/>
            <person name="Freedman E."/>
            <person name="Gearin G."/>
            <person name="Goldberg J."/>
            <person name="Griggs A."/>
            <person name="Gujja S."/>
            <person name="Heiman D."/>
            <person name="Howarth C."/>
            <person name="Larson L."/>
            <person name="Lui A."/>
            <person name="MacDonald P.J.P."/>
            <person name="Montmayeur A."/>
            <person name="Murphy C."/>
            <person name="Neiman D."/>
            <person name="Pearson M."/>
            <person name="Priest M."/>
            <person name="Roberts A."/>
            <person name="Saif S."/>
            <person name="Shea T."/>
            <person name="Shenoy N."/>
            <person name="Sisk P."/>
            <person name="Stolte C."/>
            <person name="Sykes S."/>
            <person name="Wortman J."/>
            <person name="Nusbaum C."/>
            <person name="Birren B."/>
        </authorList>
    </citation>
    <scope>NUCLEOTIDE SEQUENCE [LARGE SCALE GENOMIC DNA]</scope>
    <source>
        <strain evidence="8 9">54005</strain>
    </source>
</reference>
<organism evidence="8 9">
    <name type="scientific">Fusarium oxysporum f. sp. raphani 54005</name>
    <dbReference type="NCBI Taxonomy" id="1089458"/>
    <lineage>
        <taxon>Eukaryota</taxon>
        <taxon>Fungi</taxon>
        <taxon>Dikarya</taxon>
        <taxon>Ascomycota</taxon>
        <taxon>Pezizomycotina</taxon>
        <taxon>Sordariomycetes</taxon>
        <taxon>Hypocreomycetidae</taxon>
        <taxon>Hypocreales</taxon>
        <taxon>Nectriaceae</taxon>
        <taxon>Fusarium</taxon>
        <taxon>Fusarium oxysporum species complex</taxon>
    </lineage>
</organism>
<feature type="domain" description="LysM" evidence="7">
    <location>
        <begin position="507"/>
        <end position="553"/>
    </location>
</feature>
<dbReference type="EMBL" id="JH658457">
    <property type="protein sequence ID" value="EXK79843.1"/>
    <property type="molecule type" value="Genomic_DNA"/>
</dbReference>
<feature type="signal peptide" evidence="6">
    <location>
        <begin position="1"/>
        <end position="16"/>
    </location>
</feature>
<feature type="compositionally biased region" description="Acidic residues" evidence="5">
    <location>
        <begin position="376"/>
        <end position="385"/>
    </location>
</feature>
<dbReference type="PANTHER" id="PTHR34997:SF2">
    <property type="entry name" value="LYSM DOMAIN-CONTAINING PROTEIN-RELATED"/>
    <property type="match status" value="1"/>
</dbReference>
<evidence type="ECO:0000256" key="5">
    <source>
        <dbReference type="SAM" id="MobiDB-lite"/>
    </source>
</evidence>
<keyword evidence="3" id="KW-0843">Virulence</keyword>
<dbReference type="InterPro" id="IPR018392">
    <property type="entry name" value="LysM"/>
</dbReference>
<evidence type="ECO:0000256" key="6">
    <source>
        <dbReference type="SAM" id="SignalP"/>
    </source>
</evidence>
<dbReference type="GO" id="GO:0008061">
    <property type="term" value="F:chitin binding"/>
    <property type="evidence" value="ECO:0007669"/>
    <property type="project" value="UniProtKB-KW"/>
</dbReference>